<keyword evidence="2" id="KW-1185">Reference proteome</keyword>
<dbReference type="Proteomes" id="UP000199470">
    <property type="component" value="Unassembled WGS sequence"/>
</dbReference>
<organism evidence="1 2">
    <name type="scientific">Rugamonas rubra</name>
    <dbReference type="NCBI Taxonomy" id="758825"/>
    <lineage>
        <taxon>Bacteria</taxon>
        <taxon>Pseudomonadati</taxon>
        <taxon>Pseudomonadota</taxon>
        <taxon>Betaproteobacteria</taxon>
        <taxon>Burkholderiales</taxon>
        <taxon>Oxalobacteraceae</taxon>
        <taxon>Telluria group</taxon>
        <taxon>Rugamonas</taxon>
    </lineage>
</organism>
<dbReference type="AlphaFoldDB" id="A0A1I4SIN3"/>
<name>A0A1I4SIN3_9BURK</name>
<proteinExistence type="predicted"/>
<evidence type="ECO:0000313" key="1">
    <source>
        <dbReference type="EMBL" id="SFM64274.1"/>
    </source>
</evidence>
<dbReference type="EMBL" id="FOTW01000026">
    <property type="protein sequence ID" value="SFM64274.1"/>
    <property type="molecule type" value="Genomic_DNA"/>
</dbReference>
<protein>
    <submittedName>
        <fullName evidence="1">Uncharacterized protein</fullName>
    </submittedName>
</protein>
<accession>A0A1I4SIN3</accession>
<gene>
    <name evidence="1" type="ORF">SAMN02982985_04798</name>
</gene>
<dbReference type="OrthoDB" id="9940043at2"/>
<dbReference type="RefSeq" id="WP_139236717.1">
    <property type="nucleotide sequence ID" value="NZ_FOTW01000026.1"/>
</dbReference>
<dbReference type="STRING" id="758825.SAMN02982985_04798"/>
<evidence type="ECO:0000313" key="2">
    <source>
        <dbReference type="Proteomes" id="UP000199470"/>
    </source>
</evidence>
<reference evidence="1 2" key="1">
    <citation type="submission" date="2016-10" db="EMBL/GenBank/DDBJ databases">
        <authorList>
            <person name="de Groot N.N."/>
        </authorList>
    </citation>
    <scope>NUCLEOTIDE SEQUENCE [LARGE SCALE GENOMIC DNA]</scope>
    <source>
        <strain evidence="1 2">ATCC 43154</strain>
    </source>
</reference>
<sequence>MANRNNNINAIKGATAQALIDDKSMLEDRYEQFPGHVIDLAAATGAPIDPHLRQLNRIQSLCAGMGAVMRIVSGNPVMAACFDPQDDGTAIPLSEVAIDRLTNMVATMCEGISEEIAASADTLRSLVSA</sequence>